<evidence type="ECO:0000259" key="2">
    <source>
        <dbReference type="PROSITE" id="PS50902"/>
    </source>
</evidence>
<reference evidence="3" key="2">
    <citation type="submission" date="2021-04" db="EMBL/GenBank/DDBJ databases">
        <authorList>
            <person name="Gilroy R."/>
        </authorList>
    </citation>
    <scope>NUCLEOTIDE SEQUENCE</scope>
    <source>
        <strain evidence="3">CHK187-11901</strain>
    </source>
</reference>
<dbReference type="GO" id="GO:0009055">
    <property type="term" value="F:electron transfer activity"/>
    <property type="evidence" value="ECO:0007669"/>
    <property type="project" value="InterPro"/>
</dbReference>
<name>A0A9D2NPD5_9FIRM</name>
<dbReference type="InterPro" id="IPR008254">
    <property type="entry name" value="Flavodoxin/NO_synth"/>
</dbReference>
<dbReference type="InterPro" id="IPR029039">
    <property type="entry name" value="Flavoprotein-like_sf"/>
</dbReference>
<evidence type="ECO:0000313" key="3">
    <source>
        <dbReference type="EMBL" id="HJC36186.1"/>
    </source>
</evidence>
<dbReference type="PROSITE" id="PS50902">
    <property type="entry name" value="FLAVODOXIN_LIKE"/>
    <property type="match status" value="1"/>
</dbReference>
<evidence type="ECO:0000256" key="1">
    <source>
        <dbReference type="ARBA" id="ARBA00007121"/>
    </source>
</evidence>
<dbReference type="CDD" id="cd07709">
    <property type="entry name" value="flavodiiron_proteins_MBL-fold"/>
    <property type="match status" value="1"/>
</dbReference>
<dbReference type="InterPro" id="IPR036866">
    <property type="entry name" value="RibonucZ/Hydroxyglut_hydro"/>
</dbReference>
<dbReference type="PIRSF" id="PIRSF005243">
    <property type="entry name" value="ROO"/>
    <property type="match status" value="1"/>
</dbReference>
<feature type="domain" description="Flavodoxin-like" evidence="2">
    <location>
        <begin position="254"/>
        <end position="394"/>
    </location>
</feature>
<organism evidence="3 4">
    <name type="scientific">Candidatus Merdibacter merdavium</name>
    <dbReference type="NCBI Taxonomy" id="2838692"/>
    <lineage>
        <taxon>Bacteria</taxon>
        <taxon>Bacillati</taxon>
        <taxon>Bacillota</taxon>
        <taxon>Erysipelotrichia</taxon>
        <taxon>Erysipelotrichales</taxon>
        <taxon>Erysipelotrichaceae</taxon>
        <taxon>Merdibacter</taxon>
    </lineage>
</organism>
<comment type="similarity">
    <text evidence="1">In the N-terminal section; belongs to the zinc metallo-hydrolase group 3 family.</text>
</comment>
<dbReference type="SUPFAM" id="SSF56281">
    <property type="entry name" value="Metallo-hydrolase/oxidoreductase"/>
    <property type="match status" value="1"/>
</dbReference>
<dbReference type="Gene3D" id="3.60.15.10">
    <property type="entry name" value="Ribonuclease Z/Hydroxyacylglutathione hydrolase-like"/>
    <property type="match status" value="1"/>
</dbReference>
<accession>A0A9D2NPD5</accession>
<dbReference type="InterPro" id="IPR045761">
    <property type="entry name" value="ODP_dom"/>
</dbReference>
<dbReference type="AlphaFoldDB" id="A0A9D2NPD5"/>
<comment type="caution">
    <text evidence="3">The sequence shown here is derived from an EMBL/GenBank/DDBJ whole genome shotgun (WGS) entry which is preliminary data.</text>
</comment>
<dbReference type="Proteomes" id="UP000823896">
    <property type="component" value="Unassembled WGS sequence"/>
</dbReference>
<gene>
    <name evidence="3" type="ORF">H9702_03530</name>
</gene>
<reference evidence="3" key="1">
    <citation type="journal article" date="2021" name="PeerJ">
        <title>Extensive microbial diversity within the chicken gut microbiome revealed by metagenomics and culture.</title>
        <authorList>
            <person name="Gilroy R."/>
            <person name="Ravi A."/>
            <person name="Getino M."/>
            <person name="Pursley I."/>
            <person name="Horton D.L."/>
            <person name="Alikhan N.F."/>
            <person name="Baker D."/>
            <person name="Gharbi K."/>
            <person name="Hall N."/>
            <person name="Watson M."/>
            <person name="Adriaenssens E.M."/>
            <person name="Foster-Nyarko E."/>
            <person name="Jarju S."/>
            <person name="Secka A."/>
            <person name="Antonio M."/>
            <person name="Oren A."/>
            <person name="Chaudhuri R.R."/>
            <person name="La Ragione R."/>
            <person name="Hildebrand F."/>
            <person name="Pallen M.J."/>
        </authorList>
    </citation>
    <scope>NUCLEOTIDE SEQUENCE</scope>
    <source>
        <strain evidence="3">CHK187-11901</strain>
    </source>
</reference>
<dbReference type="EMBL" id="DWWM01000023">
    <property type="protein sequence ID" value="HJC36186.1"/>
    <property type="molecule type" value="Genomic_DNA"/>
</dbReference>
<sequence length="396" mass="44774">MKKAIQIKEDIYWVGVHDFNNRHFHGSLYPIQEGATYNAYLVVDEQVTLFDTVEAEFTDELLQRVRSVIGDRPIDNIIVQHAEPDHSGGFTKMMDIYPQAKAYASNAGANNMMKQYFKDVEYHRVKTGDTLCTGKHQFTFVEMPLIHWPDNMLTYDAASKVVFSNDAFGQHIVSFKLFDEAHELSFCLEKAKEYYANIVMPYGAQVSTKLRQIKEMNLDIEMIAPAHGIIWKRYIPQLLEAYEGFATFRSTDKAVIVYESVWNHTRQMAEALAEGMADQGMEVKVYLHSSTSSAIIMKEILDARVVLVGSGCYNNAMSPEISGFIDRLASCKIKGKKALGFGAYGWFGNTVKTINERLQQAGFTLALDDEALSQCYTPSESDLERYYEAGRAIAKA</sequence>
<dbReference type="SUPFAM" id="SSF52218">
    <property type="entry name" value="Flavoproteins"/>
    <property type="match status" value="1"/>
</dbReference>
<dbReference type="InterPro" id="IPR001279">
    <property type="entry name" value="Metallo-B-lactamas"/>
</dbReference>
<dbReference type="GO" id="GO:0010181">
    <property type="term" value="F:FMN binding"/>
    <property type="evidence" value="ECO:0007669"/>
    <property type="project" value="InterPro"/>
</dbReference>
<protein>
    <submittedName>
        <fullName evidence="3">FprA family A-type flavoprotein</fullName>
    </submittedName>
</protein>
<evidence type="ECO:0000313" key="4">
    <source>
        <dbReference type="Proteomes" id="UP000823896"/>
    </source>
</evidence>
<dbReference type="Pfam" id="PF00258">
    <property type="entry name" value="Flavodoxin_1"/>
    <property type="match status" value="1"/>
</dbReference>
<dbReference type="PANTHER" id="PTHR43717:SF1">
    <property type="entry name" value="ANAEROBIC NITRIC OXIDE REDUCTASE FLAVORUBREDOXIN"/>
    <property type="match status" value="1"/>
</dbReference>
<dbReference type="InterPro" id="IPR016440">
    <property type="entry name" value="Rubredoxin-O_OxRdtase"/>
</dbReference>
<dbReference type="Gene3D" id="3.40.50.360">
    <property type="match status" value="1"/>
</dbReference>
<proteinExistence type="inferred from homology"/>
<dbReference type="GO" id="GO:0016651">
    <property type="term" value="F:oxidoreductase activity, acting on NAD(P)H"/>
    <property type="evidence" value="ECO:0007669"/>
    <property type="project" value="UniProtKB-ARBA"/>
</dbReference>
<dbReference type="PANTHER" id="PTHR43717">
    <property type="entry name" value="ANAEROBIC NITRIC OXIDE REDUCTASE FLAVORUBREDOXIN"/>
    <property type="match status" value="1"/>
</dbReference>
<dbReference type="Pfam" id="PF19583">
    <property type="entry name" value="ODP"/>
    <property type="match status" value="1"/>
</dbReference>
<dbReference type="GO" id="GO:0046872">
    <property type="term" value="F:metal ion binding"/>
    <property type="evidence" value="ECO:0007669"/>
    <property type="project" value="InterPro"/>
</dbReference>
<dbReference type="SMART" id="SM00849">
    <property type="entry name" value="Lactamase_B"/>
    <property type="match status" value="1"/>
</dbReference>